<dbReference type="GO" id="GO:0020037">
    <property type="term" value="F:heme binding"/>
    <property type="evidence" value="ECO:0007669"/>
    <property type="project" value="InterPro"/>
</dbReference>
<dbReference type="InterPro" id="IPR036396">
    <property type="entry name" value="Cyt_P450_sf"/>
</dbReference>
<proteinExistence type="inferred from homology"/>
<name>A0A4U7AN50_9PEZI</name>
<dbReference type="EMBL" id="PTQR01000129">
    <property type="protein sequence ID" value="TKX18265.1"/>
    <property type="molecule type" value="Genomic_DNA"/>
</dbReference>
<accession>A0A4U7AN50</accession>
<dbReference type="GO" id="GO:0032259">
    <property type="term" value="P:methylation"/>
    <property type="evidence" value="ECO:0007669"/>
    <property type="project" value="UniProtKB-KW"/>
</dbReference>
<evidence type="ECO:0000256" key="1">
    <source>
        <dbReference type="ARBA" id="ARBA00001971"/>
    </source>
</evidence>
<reference evidence="8 9" key="1">
    <citation type="submission" date="2018-02" db="EMBL/GenBank/DDBJ databases">
        <title>Draft genome sequences of Elsinoe sp., causing black scab on jojoba.</title>
        <authorList>
            <person name="Stodart B."/>
            <person name="Jeffress S."/>
            <person name="Ash G."/>
            <person name="Arun Chinnappa K."/>
        </authorList>
    </citation>
    <scope>NUCLEOTIDE SEQUENCE [LARGE SCALE GENOMIC DNA]</scope>
    <source>
        <strain evidence="8 9">Hillstone_2</strain>
    </source>
</reference>
<dbReference type="Proteomes" id="UP000308133">
    <property type="component" value="Unassembled WGS sequence"/>
</dbReference>
<keyword evidence="7" id="KW-0812">Transmembrane</keyword>
<dbReference type="GO" id="GO:0008168">
    <property type="term" value="F:methyltransferase activity"/>
    <property type="evidence" value="ECO:0007669"/>
    <property type="project" value="UniProtKB-KW"/>
</dbReference>
<keyword evidence="8" id="KW-0808">Transferase</keyword>
<keyword evidence="7" id="KW-0472">Membrane</keyword>
<dbReference type="PANTHER" id="PTHR24304">
    <property type="entry name" value="CYTOCHROME P450 FAMILY 7"/>
    <property type="match status" value="1"/>
</dbReference>
<keyword evidence="4 6" id="KW-0479">Metal-binding</keyword>
<evidence type="ECO:0000256" key="2">
    <source>
        <dbReference type="ARBA" id="ARBA00010617"/>
    </source>
</evidence>
<dbReference type="PANTHER" id="PTHR24304:SF2">
    <property type="entry name" value="24-HYDROXYCHOLESTEROL 7-ALPHA-HYDROXYLASE"/>
    <property type="match status" value="1"/>
</dbReference>
<dbReference type="SUPFAM" id="SSF48264">
    <property type="entry name" value="Cytochrome P450"/>
    <property type="match status" value="1"/>
</dbReference>
<keyword evidence="7" id="KW-1133">Transmembrane helix</keyword>
<evidence type="ECO:0000313" key="9">
    <source>
        <dbReference type="Proteomes" id="UP000308133"/>
    </source>
</evidence>
<dbReference type="CDD" id="cd00302">
    <property type="entry name" value="cytochrome_P450"/>
    <property type="match status" value="1"/>
</dbReference>
<comment type="similarity">
    <text evidence="2">Belongs to the cytochrome P450 family.</text>
</comment>
<gene>
    <name evidence="8" type="ORF">C1H76_9533</name>
</gene>
<feature type="transmembrane region" description="Helical" evidence="7">
    <location>
        <begin position="12"/>
        <end position="34"/>
    </location>
</feature>
<evidence type="ECO:0000256" key="5">
    <source>
        <dbReference type="ARBA" id="ARBA00023004"/>
    </source>
</evidence>
<evidence type="ECO:0000256" key="7">
    <source>
        <dbReference type="SAM" id="Phobius"/>
    </source>
</evidence>
<comment type="caution">
    <text evidence="8">The sequence shown here is derived from an EMBL/GenBank/DDBJ whole genome shotgun (WGS) entry which is preliminary data.</text>
</comment>
<evidence type="ECO:0000256" key="6">
    <source>
        <dbReference type="PIRSR" id="PIRSR602403-1"/>
    </source>
</evidence>
<dbReference type="AlphaFoldDB" id="A0A4U7AN50"/>
<feature type="binding site" description="axial binding residue" evidence="6">
    <location>
        <position position="456"/>
    </location>
    <ligand>
        <name>heme</name>
        <dbReference type="ChEBI" id="CHEBI:30413"/>
    </ligand>
    <ligandPart>
        <name>Fe</name>
        <dbReference type="ChEBI" id="CHEBI:18248"/>
    </ligandPart>
</feature>
<dbReference type="InterPro" id="IPR001128">
    <property type="entry name" value="Cyt_P450"/>
</dbReference>
<dbReference type="PRINTS" id="PR00465">
    <property type="entry name" value="EP450IV"/>
</dbReference>
<organism evidence="8 9">
    <name type="scientific">Elsinoe australis</name>
    <dbReference type="NCBI Taxonomy" id="40998"/>
    <lineage>
        <taxon>Eukaryota</taxon>
        <taxon>Fungi</taxon>
        <taxon>Dikarya</taxon>
        <taxon>Ascomycota</taxon>
        <taxon>Pezizomycotina</taxon>
        <taxon>Dothideomycetes</taxon>
        <taxon>Dothideomycetidae</taxon>
        <taxon>Myriangiales</taxon>
        <taxon>Elsinoaceae</taxon>
        <taxon>Elsinoe</taxon>
    </lineage>
</organism>
<dbReference type="InterPro" id="IPR002403">
    <property type="entry name" value="Cyt_P450_E_grp-IV"/>
</dbReference>
<keyword evidence="3 6" id="KW-0349">Heme</keyword>
<protein>
    <submittedName>
        <fullName evidence="8">Lanosterol 14-alpha demethylase-like protein</fullName>
    </submittedName>
</protein>
<keyword evidence="8" id="KW-0489">Methyltransferase</keyword>
<comment type="cofactor">
    <cofactor evidence="1 6">
        <name>heme</name>
        <dbReference type="ChEBI" id="CHEBI:30413"/>
    </cofactor>
</comment>
<sequence length="516" mass="58767">MAITELLPHPELLNPTYAIVALISLVVGLGTFYYQNHTVIPDKTPKFVKGWPIVGCMKFWTARLDFHSENFQRSDTGRFSFFVGRKPVVALSGAKDRKFFFESAKLDFSKGYEGLLAGSPPPPKDPAKKDEDQLDFGKYFSRRLVTMMKREQFVKGLPYLMNDTRARLQELKDQAIKTTDPFESIYRIVFQLTMRTVACKEIAEDRATLDKVLHLYEMVESASTPAVVMYPRLPTFSMLKRLYGGSRIFMIFDSLIKDRQRTSRREDDPMQYLMDQGDDTLHIITFVMGALFAGQLNSGINAAWLLTFLAANPQWKAACYKEVVAVATKYDPDTTKSLSDRLASVPLEGWESDFPIADACLRDSIRLNTNGTAFRKNETGAPIQIGEEIIPPDYFVTYAVRDVHFDPELYPNPEQWRPDRYVNLDGTVATGPDSAKVRHEGQVHPFVGWGVARHPCLGMRFAKLEQNVIIAFWLAMFDWELEGERGVPEINGNAFSAEKPREKVGFRYWLREEGGK</sequence>
<evidence type="ECO:0000256" key="4">
    <source>
        <dbReference type="ARBA" id="ARBA00022723"/>
    </source>
</evidence>
<dbReference type="GO" id="GO:0016705">
    <property type="term" value="F:oxidoreductase activity, acting on paired donors, with incorporation or reduction of molecular oxygen"/>
    <property type="evidence" value="ECO:0007669"/>
    <property type="project" value="InterPro"/>
</dbReference>
<keyword evidence="5 6" id="KW-0408">Iron</keyword>
<dbReference type="Gene3D" id="1.10.630.10">
    <property type="entry name" value="Cytochrome P450"/>
    <property type="match status" value="1"/>
</dbReference>
<dbReference type="GO" id="GO:0005506">
    <property type="term" value="F:iron ion binding"/>
    <property type="evidence" value="ECO:0007669"/>
    <property type="project" value="InterPro"/>
</dbReference>
<evidence type="ECO:0000256" key="3">
    <source>
        <dbReference type="ARBA" id="ARBA00022617"/>
    </source>
</evidence>
<evidence type="ECO:0000313" key="8">
    <source>
        <dbReference type="EMBL" id="TKX18265.1"/>
    </source>
</evidence>
<dbReference type="InterPro" id="IPR050529">
    <property type="entry name" value="CYP450_sterol_14alpha_dmase"/>
</dbReference>
<dbReference type="GO" id="GO:0004497">
    <property type="term" value="F:monooxygenase activity"/>
    <property type="evidence" value="ECO:0007669"/>
    <property type="project" value="InterPro"/>
</dbReference>
<dbReference type="Pfam" id="PF00067">
    <property type="entry name" value="p450"/>
    <property type="match status" value="1"/>
</dbReference>